<dbReference type="RefSeq" id="WP_241513807.1">
    <property type="nucleotide sequence ID" value="NZ_JAFEJT020000027.1"/>
</dbReference>
<gene>
    <name evidence="1" type="ORF">JS533_007440</name>
</gene>
<evidence type="ECO:0000313" key="1">
    <source>
        <dbReference type="EMBL" id="MCH9276105.1"/>
    </source>
</evidence>
<name>A0ABS9VVH4_9BIFI</name>
<dbReference type="EMBL" id="JAFEJT020000027">
    <property type="protein sequence ID" value="MCH9276105.1"/>
    <property type="molecule type" value="Genomic_DNA"/>
</dbReference>
<reference evidence="1 2" key="1">
    <citation type="journal article" date="2021" name="Environ. Microbiol.">
        <title>Genetic insights into the dark matter of the mammalian gut microbiota through targeted genome reconstruction.</title>
        <authorList>
            <person name="Lugli G.A."/>
            <person name="Alessandri G."/>
            <person name="Milani C."/>
            <person name="Viappiani A."/>
            <person name="Fontana F."/>
            <person name="Tarracchini C."/>
            <person name="Mancabelli L."/>
            <person name="Argentini C."/>
            <person name="Ruiz L."/>
            <person name="Margolles A."/>
            <person name="van Sinderen D."/>
            <person name="Turroni F."/>
            <person name="Ventura M."/>
        </authorList>
    </citation>
    <scope>NUCLEOTIDE SEQUENCE [LARGE SCALE GENOMIC DNA]</scope>
    <source>
        <strain evidence="1 2">MA1</strain>
    </source>
</reference>
<sequence length="450" mass="51430">MATGTPTNLPLDNLNPAQRQAFQTHLDDLWDDYQDMLADLTLEAKQMAAGVAWDNFEDPLHYLRTEVFEEYANRANQLANDYYDAVRSAWSEAAGVDLPEYKPSQVSADRSFWQIVGGYNSTDHVGLKFTDVINHRSKAGLTMDDLWAMKTDGFGEDEWMNLAADIVGTTARLTSRFNGENDPSQPRYARVPVGPTCAFCILMASRGFVYWSEEKAGGRGNRYHKNDDCRIVSNWGKARIKGYDPDGMKERYKQCRQSIAGMLNRDEYAKYVAEMKAQGKKTSEIDKYDEWTTHRIVSEMGWRDRQWLYDGTEPSIEFASPEIKAETEKARPQELRTAARDRKFGIKPMFQLDYKEVENPETHIMERVGLSDWAGGIEIKTPDKAKSFRSIDGYLGSAGKKTDTTRLIIDNSENPNMSDEQLKEYILQSNRFKNGAVYIITKDQQLVRIK</sequence>
<evidence type="ECO:0008006" key="3">
    <source>
        <dbReference type="Google" id="ProtNLM"/>
    </source>
</evidence>
<organism evidence="1 2">
    <name type="scientific">Bifidobacterium amazonense</name>
    <dbReference type="NCBI Taxonomy" id="2809027"/>
    <lineage>
        <taxon>Bacteria</taxon>
        <taxon>Bacillati</taxon>
        <taxon>Actinomycetota</taxon>
        <taxon>Actinomycetes</taxon>
        <taxon>Bifidobacteriales</taxon>
        <taxon>Bifidobacteriaceae</taxon>
        <taxon>Bifidobacterium</taxon>
    </lineage>
</organism>
<reference evidence="1 2" key="2">
    <citation type="journal article" date="2021" name="Syst. Appl. Microbiol.">
        <title>Phylogenetic classification of ten novel species belonging to the genus Bifidobacterium comprising B. phasiani sp. nov., B. pongonis sp. nov., B. saguinibicoloris sp. nov., B. colobi sp. nov., B. simiiventris sp. nov., B. santillanense sp. nov., B. miconis sp. nov., B. amazonense sp. nov., B. pluvialisilvae sp. nov., and B. miconisargentati sp. nov.</title>
        <authorList>
            <person name="Lugli G.A."/>
            <person name="Calvete-Torre I."/>
            <person name="Alessandri G."/>
            <person name="Milani C."/>
            <person name="Turroni F."/>
            <person name="Laiolo P."/>
            <person name="Ossiprandi M.C."/>
            <person name="Margolles A."/>
            <person name="Ruiz L."/>
            <person name="Ventura M."/>
        </authorList>
    </citation>
    <scope>NUCLEOTIDE SEQUENCE [LARGE SCALE GENOMIC DNA]</scope>
    <source>
        <strain evidence="1 2">MA1</strain>
    </source>
</reference>
<evidence type="ECO:0000313" key="2">
    <source>
        <dbReference type="Proteomes" id="UP000710815"/>
    </source>
</evidence>
<keyword evidence="2" id="KW-1185">Reference proteome</keyword>
<dbReference type="Pfam" id="PF25310">
    <property type="entry name" value="VG15"/>
    <property type="match status" value="1"/>
</dbReference>
<comment type="caution">
    <text evidence="1">The sequence shown here is derived from an EMBL/GenBank/DDBJ whole genome shotgun (WGS) entry which is preliminary data.</text>
</comment>
<accession>A0ABS9VVH4</accession>
<dbReference type="InterPro" id="IPR057369">
    <property type="entry name" value="VG15"/>
</dbReference>
<proteinExistence type="predicted"/>
<dbReference type="Proteomes" id="UP000710815">
    <property type="component" value="Unassembled WGS sequence"/>
</dbReference>
<protein>
    <recommendedName>
        <fullName evidence="3">tRNA nuclease CdiA C-terminal domain-containing protein</fullName>
    </recommendedName>
</protein>